<dbReference type="PROSITE" id="PS51459">
    <property type="entry name" value="FIDO"/>
    <property type="match status" value="1"/>
</dbReference>
<feature type="active site" evidence="1">
    <location>
        <position position="134"/>
    </location>
</feature>
<name>A0A6S6U5V4_9BACT</name>
<dbReference type="AlphaFoldDB" id="A0A6S6U5V4"/>
<feature type="domain" description="Fido" evidence="4">
    <location>
        <begin position="55"/>
        <end position="197"/>
    </location>
</feature>
<dbReference type="SUPFAM" id="SSF140931">
    <property type="entry name" value="Fic-like"/>
    <property type="match status" value="1"/>
</dbReference>
<reference evidence="5" key="1">
    <citation type="submission" date="2020-01" db="EMBL/GenBank/DDBJ databases">
        <authorList>
            <person name="Meier V. D."/>
            <person name="Meier V D."/>
        </authorList>
    </citation>
    <scope>NUCLEOTIDE SEQUENCE</scope>
    <source>
        <strain evidence="5">HLG_WM_MAG_02</strain>
    </source>
</reference>
<evidence type="ECO:0000256" key="3">
    <source>
        <dbReference type="PIRSR" id="PIRSR640198-3"/>
    </source>
</evidence>
<feature type="non-terminal residue" evidence="5">
    <location>
        <position position="1"/>
    </location>
</feature>
<dbReference type="PANTHER" id="PTHR13504:SF38">
    <property type="entry name" value="FIDO DOMAIN-CONTAINING PROTEIN"/>
    <property type="match status" value="1"/>
</dbReference>
<dbReference type="PANTHER" id="PTHR13504">
    <property type="entry name" value="FIDO DOMAIN-CONTAINING PROTEIN DDB_G0283145"/>
    <property type="match status" value="1"/>
</dbReference>
<dbReference type="InterPro" id="IPR036597">
    <property type="entry name" value="Fido-like_dom_sf"/>
</dbReference>
<dbReference type="Gene3D" id="1.10.3290.10">
    <property type="entry name" value="Fido-like domain"/>
    <property type="match status" value="1"/>
</dbReference>
<dbReference type="InterPro" id="IPR003812">
    <property type="entry name" value="Fido"/>
</dbReference>
<keyword evidence="2" id="KW-0547">Nucleotide-binding</keyword>
<organism evidence="5">
    <name type="scientific">uncultured Sulfurovum sp</name>
    <dbReference type="NCBI Taxonomy" id="269237"/>
    <lineage>
        <taxon>Bacteria</taxon>
        <taxon>Pseudomonadati</taxon>
        <taxon>Campylobacterota</taxon>
        <taxon>Epsilonproteobacteria</taxon>
        <taxon>Campylobacterales</taxon>
        <taxon>Sulfurovaceae</taxon>
        <taxon>Sulfurovum</taxon>
        <taxon>environmental samples</taxon>
    </lineage>
</organism>
<dbReference type="EMBL" id="CACVAZ010000181">
    <property type="protein sequence ID" value="CAA6824650.1"/>
    <property type="molecule type" value="Genomic_DNA"/>
</dbReference>
<dbReference type="SUPFAM" id="SSF46785">
    <property type="entry name" value="Winged helix' DNA-binding domain"/>
    <property type="match status" value="1"/>
</dbReference>
<feature type="binding site" evidence="2">
    <location>
        <begin position="85"/>
        <end position="93"/>
    </location>
    <ligand>
        <name>ATP</name>
        <dbReference type="ChEBI" id="CHEBI:30616"/>
    </ligand>
</feature>
<keyword evidence="2" id="KW-0067">ATP-binding</keyword>
<feature type="site" description="Important for autoinhibition of adenylyltransferase activity" evidence="3">
    <location>
        <position position="11"/>
    </location>
</feature>
<feature type="binding site" evidence="2">
    <location>
        <begin position="138"/>
        <end position="145"/>
    </location>
    <ligand>
        <name>ATP</name>
        <dbReference type="ChEBI" id="CHEBI:30616"/>
    </ligand>
</feature>
<dbReference type="InterPro" id="IPR040198">
    <property type="entry name" value="Fido_containing"/>
</dbReference>
<gene>
    <name evidence="5" type="ORF">HELGO_WM23788</name>
</gene>
<dbReference type="GO" id="GO:0005524">
    <property type="term" value="F:ATP binding"/>
    <property type="evidence" value="ECO:0007669"/>
    <property type="project" value="UniProtKB-KW"/>
</dbReference>
<evidence type="ECO:0000256" key="1">
    <source>
        <dbReference type="PIRSR" id="PIRSR640198-1"/>
    </source>
</evidence>
<evidence type="ECO:0000313" key="5">
    <source>
        <dbReference type="EMBL" id="CAA6824650.1"/>
    </source>
</evidence>
<dbReference type="Pfam" id="PF13412">
    <property type="entry name" value="HTH_24"/>
    <property type="match status" value="1"/>
</dbReference>
<evidence type="ECO:0000259" key="4">
    <source>
        <dbReference type="PROSITE" id="PS51459"/>
    </source>
</evidence>
<dbReference type="InterPro" id="IPR036388">
    <property type="entry name" value="WH-like_DNA-bd_sf"/>
</dbReference>
<protein>
    <submittedName>
        <fullName evidence="5">Huntington interacting protein HYPE</fullName>
    </submittedName>
</protein>
<proteinExistence type="predicted"/>
<dbReference type="Gene3D" id="1.10.10.10">
    <property type="entry name" value="Winged helix-like DNA-binding domain superfamily/Winged helix DNA-binding domain"/>
    <property type="match status" value="1"/>
</dbReference>
<evidence type="ECO:0000256" key="2">
    <source>
        <dbReference type="PIRSR" id="PIRSR640198-2"/>
    </source>
</evidence>
<dbReference type="InterPro" id="IPR036390">
    <property type="entry name" value="WH_DNA-bd_sf"/>
</dbReference>
<accession>A0A6S6U5V4</accession>
<dbReference type="Pfam" id="PF02661">
    <property type="entry name" value="Fic"/>
    <property type="match status" value="1"/>
</dbReference>
<feature type="binding site" evidence="2">
    <location>
        <begin position="175"/>
        <end position="176"/>
    </location>
    <ligand>
        <name>ATP</name>
        <dbReference type="ChEBI" id="CHEBI:30616"/>
    </ligand>
</feature>
<sequence>VKSITGTLQIEGNTFTEEKVTSVINGTKVLGTVREMAEVEGAIEAYDFLEKYKYTNEKDLLLAHKKMMGQLLNNAGTYRHTNVGVGGKEGVTHVAPPPNMVQTLMGELFEWLNSSEEHLLIVSCVFHYEFEFIHPFSDGNGRLGRLWQSVILTEYKSIFSQIPIESVVRDNQVKYYDALEASGSVGESTPFVEFILEVIYKTLQKLQEENQKVGEKVGIKVGINLSENQKEIIAYMLENPKVSAKKLSELVGISSRKIEENIKKLKEEKIIERIGANKGGSWKVLEEKK</sequence>